<dbReference type="PANTHER" id="PTHR22953:SF153">
    <property type="entry name" value="PURPLE ACID PHOSPHATASE"/>
    <property type="match status" value="1"/>
</dbReference>
<sequence>MNHYEPYSSVSFHHKLATSPHPSTAHDRFAHEFSLLKGNKHVTSRRCGLHLFSRRRLRLKLTIAIIIFLFLFLFLFDFIQLYITFARFKLRNSLYDSGWMSCNSIRKEPTLFVIDTRHVQVVWEANCGFEDQDLLVTWRVSDNPLDPEFDEYGITKTIVPTVLDEHHKIYKAILGPLPITANYTYSILSSPQTPPHRRRLLAQYKFPWHSKADHAPTEKNPIRLVGMADNQFGLKTFTKVVRSIANRGPFDYVIHAGDAVQNYPSLQQWQTDFFDPLTRYNLAQTTPIIYAHGNHDHDETLEYHYTRHDNKQHFPWFSYTIASGAVKVIVLDSNLDYLDQDSWLKAELESEESRLAKFRIVVVHIPPFMEFWDPIPWNQGESEWGRFVRDRFVPLFELHGVDLVISGHQHNYERGERNGVMYSIIGGAGGNLDYDRVDDWNMYQRTEVNFHFVTIDIFQVDEKYWQLKWEMLDVNGKSLDYTSILSKPPLDPIVVAQPPSSILDEQPRPLDDNINLAWDITADLGWDLELAAENE</sequence>
<dbReference type="InterPro" id="IPR004843">
    <property type="entry name" value="Calcineurin-like_PHP"/>
</dbReference>
<keyword evidence="2" id="KW-0472">Membrane</keyword>
<dbReference type="InterPro" id="IPR029052">
    <property type="entry name" value="Metallo-depent_PP-like"/>
</dbReference>
<feature type="domain" description="Calcineurin-like phosphoesterase" evidence="3">
    <location>
        <begin position="223"/>
        <end position="412"/>
    </location>
</feature>
<dbReference type="Proteomes" id="UP000612746">
    <property type="component" value="Unassembled WGS sequence"/>
</dbReference>
<name>A0A8H7UM55_9FUNG</name>
<dbReference type="Gene3D" id="3.60.21.10">
    <property type="match status" value="1"/>
</dbReference>
<feature type="transmembrane region" description="Helical" evidence="2">
    <location>
        <begin position="61"/>
        <end position="83"/>
    </location>
</feature>
<dbReference type="OrthoDB" id="45007at2759"/>
<dbReference type="PANTHER" id="PTHR22953">
    <property type="entry name" value="ACID PHOSPHATASE RELATED"/>
    <property type="match status" value="1"/>
</dbReference>
<dbReference type="GO" id="GO:0003993">
    <property type="term" value="F:acid phosphatase activity"/>
    <property type="evidence" value="ECO:0007669"/>
    <property type="project" value="InterPro"/>
</dbReference>
<reference evidence="4" key="1">
    <citation type="submission" date="2020-12" db="EMBL/GenBank/DDBJ databases">
        <title>Metabolic potential, ecology and presence of endohyphal bacteria is reflected in genomic diversity of Mucoromycotina.</title>
        <authorList>
            <person name="Muszewska A."/>
            <person name="Okrasinska A."/>
            <person name="Steczkiewicz K."/>
            <person name="Drgas O."/>
            <person name="Orlowska M."/>
            <person name="Perlinska-Lenart U."/>
            <person name="Aleksandrzak-Piekarczyk T."/>
            <person name="Szatraj K."/>
            <person name="Zielenkiewicz U."/>
            <person name="Pilsyk S."/>
            <person name="Malc E."/>
            <person name="Mieczkowski P."/>
            <person name="Kruszewska J.S."/>
            <person name="Biernat P."/>
            <person name="Pawlowska J."/>
        </authorList>
    </citation>
    <scope>NUCLEOTIDE SEQUENCE</scope>
    <source>
        <strain evidence="4">WA0000051536</strain>
    </source>
</reference>
<dbReference type="AlphaFoldDB" id="A0A8H7UM55"/>
<dbReference type="InterPro" id="IPR039331">
    <property type="entry name" value="PAPs-like"/>
</dbReference>
<organism evidence="4 5">
    <name type="scientific">Umbelopsis vinacea</name>
    <dbReference type="NCBI Taxonomy" id="44442"/>
    <lineage>
        <taxon>Eukaryota</taxon>
        <taxon>Fungi</taxon>
        <taxon>Fungi incertae sedis</taxon>
        <taxon>Mucoromycota</taxon>
        <taxon>Mucoromycotina</taxon>
        <taxon>Umbelopsidomycetes</taxon>
        <taxon>Umbelopsidales</taxon>
        <taxon>Umbelopsidaceae</taxon>
        <taxon>Umbelopsis</taxon>
    </lineage>
</organism>
<proteinExistence type="predicted"/>
<evidence type="ECO:0000313" key="4">
    <source>
        <dbReference type="EMBL" id="KAG2188285.1"/>
    </source>
</evidence>
<accession>A0A8H7UM55</accession>
<evidence type="ECO:0000259" key="3">
    <source>
        <dbReference type="Pfam" id="PF00149"/>
    </source>
</evidence>
<dbReference type="Pfam" id="PF00149">
    <property type="entry name" value="Metallophos"/>
    <property type="match status" value="1"/>
</dbReference>
<keyword evidence="1" id="KW-0732">Signal</keyword>
<protein>
    <recommendedName>
        <fullName evidence="3">Calcineurin-like phosphoesterase domain-containing protein</fullName>
    </recommendedName>
</protein>
<comment type="caution">
    <text evidence="4">The sequence shown here is derived from an EMBL/GenBank/DDBJ whole genome shotgun (WGS) entry which is preliminary data.</text>
</comment>
<dbReference type="SUPFAM" id="SSF56300">
    <property type="entry name" value="Metallo-dependent phosphatases"/>
    <property type="match status" value="1"/>
</dbReference>
<keyword evidence="5" id="KW-1185">Reference proteome</keyword>
<keyword evidence="2" id="KW-1133">Transmembrane helix</keyword>
<keyword evidence="2" id="KW-0812">Transmembrane</keyword>
<dbReference type="EMBL" id="JAEPRA010000002">
    <property type="protein sequence ID" value="KAG2188285.1"/>
    <property type="molecule type" value="Genomic_DNA"/>
</dbReference>
<evidence type="ECO:0000256" key="2">
    <source>
        <dbReference type="SAM" id="Phobius"/>
    </source>
</evidence>
<gene>
    <name evidence="4" type="ORF">INT44_001038</name>
</gene>
<evidence type="ECO:0000256" key="1">
    <source>
        <dbReference type="ARBA" id="ARBA00022729"/>
    </source>
</evidence>
<evidence type="ECO:0000313" key="5">
    <source>
        <dbReference type="Proteomes" id="UP000612746"/>
    </source>
</evidence>